<organism evidence="3 4">
    <name type="scientific">Ruania alkalisoli</name>
    <dbReference type="NCBI Taxonomy" id="2779775"/>
    <lineage>
        <taxon>Bacteria</taxon>
        <taxon>Bacillati</taxon>
        <taxon>Actinomycetota</taxon>
        <taxon>Actinomycetes</taxon>
        <taxon>Micrococcales</taxon>
        <taxon>Ruaniaceae</taxon>
        <taxon>Ruania</taxon>
    </lineage>
</organism>
<dbReference type="InterPro" id="IPR008928">
    <property type="entry name" value="6-hairpin_glycosidase_sf"/>
</dbReference>
<sequence>MTLTDVDVAAIETAMSTGAPTGPDAPPRRLPPTLTSSATGLDRLYEEALHNVFVVNTLRDSNGPFVRAGGGYPTPWTRDAAINSWSALSLLAPGLAEATLRAVTESSAAGPIVAQDDQWWDQAIWVVAARRHASLTGNREFARWAYQVGQNTLETLEQYLDPRWNLYTGPAVMQDGVAGFPLPDGAKESTAFVLDYPWARSLMCLSTNLIYAAAFDALAALAHLLGKPTTHLSARADGIRSAIEEHLWTERGYAYLRHTDGRLEHYQELLGLAFVLEHGGIDDDRVRSIVTGIHRCKRGIPLVWPHFPRYDDERPGRHNVALWPMATGQWAVAAAYRGQAAAFSESWHDLCQLIEGSGGEYYELYSASDGAVHGGWQIGQLWASEPHQTWSATAFLRMVHEGLLGLRVSQDGLRLAPTLPDGVEDVTVRNLRIRQARLTVEVTGHGNRVEYVSVDSIVRDDPNRPIPLAELSGDHILRVQVR</sequence>
<dbReference type="RefSeq" id="WP_193497701.1">
    <property type="nucleotide sequence ID" value="NZ_CP063169.1"/>
</dbReference>
<dbReference type="Pfam" id="PF22422">
    <property type="entry name" value="MGH1-like_GH"/>
    <property type="match status" value="1"/>
</dbReference>
<dbReference type="InterPro" id="IPR005194">
    <property type="entry name" value="Glyco_hydro_65_C"/>
</dbReference>
<evidence type="ECO:0000313" key="4">
    <source>
        <dbReference type="Proteomes" id="UP000593758"/>
    </source>
</evidence>
<dbReference type="Pfam" id="PF03633">
    <property type="entry name" value="Glyco_hydro_65C"/>
    <property type="match status" value="1"/>
</dbReference>
<evidence type="ECO:0000259" key="2">
    <source>
        <dbReference type="Pfam" id="PF22422"/>
    </source>
</evidence>
<accession>A0A7M1SWB1</accession>
<dbReference type="InterPro" id="IPR012341">
    <property type="entry name" value="6hp_glycosidase-like_sf"/>
</dbReference>
<evidence type="ECO:0000259" key="1">
    <source>
        <dbReference type="Pfam" id="PF03633"/>
    </source>
</evidence>
<dbReference type="InterPro" id="IPR054491">
    <property type="entry name" value="MGH1-like_GH"/>
</dbReference>
<name>A0A7M1SWB1_9MICO</name>
<dbReference type="SUPFAM" id="SSF48208">
    <property type="entry name" value="Six-hairpin glycosidases"/>
    <property type="match status" value="1"/>
</dbReference>
<dbReference type="GO" id="GO:0005975">
    <property type="term" value="P:carbohydrate metabolic process"/>
    <property type="evidence" value="ECO:0007669"/>
    <property type="project" value="InterPro"/>
</dbReference>
<feature type="domain" description="Mannosylglycerate hydrolase MGH1-like glycoside hydrolase" evidence="2">
    <location>
        <begin position="128"/>
        <end position="391"/>
    </location>
</feature>
<feature type="domain" description="Glycoside hydrolase family 65 C-terminal" evidence="1">
    <location>
        <begin position="406"/>
        <end position="453"/>
    </location>
</feature>
<protein>
    <recommendedName>
        <fullName evidence="5">Alpha-L-rhamnosidase six-hairpin glycosidase domain-containing protein</fullName>
    </recommendedName>
</protein>
<reference evidence="3 4" key="1">
    <citation type="submission" date="2020-10" db="EMBL/GenBank/DDBJ databases">
        <title>Haloactinobacterium sp. RN3S43, a bacterium isolated from saline soil.</title>
        <authorList>
            <person name="Sun J.-Q."/>
        </authorList>
    </citation>
    <scope>NUCLEOTIDE SEQUENCE [LARGE SCALE GENOMIC DNA]</scope>
    <source>
        <strain evidence="3 4">RN3S43</strain>
    </source>
</reference>
<dbReference type="AlphaFoldDB" id="A0A7M1SWB1"/>
<dbReference type="Gene3D" id="1.50.10.10">
    <property type="match status" value="1"/>
</dbReference>
<dbReference type="EMBL" id="CP063169">
    <property type="protein sequence ID" value="QOR71032.1"/>
    <property type="molecule type" value="Genomic_DNA"/>
</dbReference>
<keyword evidence="4" id="KW-1185">Reference proteome</keyword>
<proteinExistence type="predicted"/>
<evidence type="ECO:0000313" key="3">
    <source>
        <dbReference type="EMBL" id="QOR71032.1"/>
    </source>
</evidence>
<dbReference type="KEGG" id="halt:IM660_01575"/>
<dbReference type="Proteomes" id="UP000593758">
    <property type="component" value="Chromosome"/>
</dbReference>
<gene>
    <name evidence="3" type="ORF">IM660_01575</name>
</gene>
<evidence type="ECO:0008006" key="5">
    <source>
        <dbReference type="Google" id="ProtNLM"/>
    </source>
</evidence>
<dbReference type="Gene3D" id="2.60.420.10">
    <property type="entry name" value="Maltose phosphorylase, domain 3"/>
    <property type="match status" value="1"/>
</dbReference>